<evidence type="ECO:0000259" key="1">
    <source>
        <dbReference type="PROSITE" id="PS50965"/>
    </source>
</evidence>
<reference evidence="2 3" key="1">
    <citation type="journal article" date="2011" name="Int. J. Syst. Evol. Microbiol.">
        <title>Allobacillus halotolerans gen. nov., sp. nov. isolated from shrimp paste.</title>
        <authorList>
            <person name="Sheu S.Y."/>
            <person name="Arun A.B."/>
            <person name="Jiang S.R."/>
            <person name="Young C.C."/>
            <person name="Chen W.M."/>
        </authorList>
    </citation>
    <scope>NUCLEOTIDE SEQUENCE [LARGE SCALE GENOMIC DNA]</scope>
    <source>
        <strain evidence="2 3">LMG 24826</strain>
    </source>
</reference>
<feature type="domain" description="NERD" evidence="1">
    <location>
        <begin position="37"/>
        <end position="147"/>
    </location>
</feature>
<dbReference type="EMBL" id="JAHLZF010000005">
    <property type="protein sequence ID" value="MBU6080383.1"/>
    <property type="molecule type" value="Genomic_DNA"/>
</dbReference>
<sequence>MIYKQREMTGELRLLHALDRRLTLSPKDRKNYLHLLKGLKGERRFDKLLNNLKCDHIQIHDLLLEHNGTVFQIDTLLITKEKVFVYEVKNYQGEFFFDQERFFKVPRQEIMNPLHQIGRSAPALTQLLRKHGYNLPIQFHVVFVNPEFTLFHAEQNTPIILPTQISDHLRMLNGFGSKLNQTHKHLAEKLIELHLKESPYQNRPEYEYDEVKKGVVCGGCGLMAVEVKGRKVYCKHCNWVENLNTATVGLIKEYQLLFPDKKVTVSAIDDWCDSLISLKSISRILGQHFTRKGNLRWSYYE</sequence>
<comment type="caution">
    <text evidence="2">The sequence shown here is derived from an EMBL/GenBank/DDBJ whole genome shotgun (WGS) entry which is preliminary data.</text>
</comment>
<dbReference type="InterPro" id="IPR011528">
    <property type="entry name" value="NERD"/>
</dbReference>
<evidence type="ECO:0000313" key="2">
    <source>
        <dbReference type="EMBL" id="MBU6080383.1"/>
    </source>
</evidence>
<proteinExistence type="predicted"/>
<dbReference type="Pfam" id="PF08378">
    <property type="entry name" value="NERD"/>
    <property type="match status" value="1"/>
</dbReference>
<dbReference type="Proteomes" id="UP000812672">
    <property type="component" value="Unassembled WGS sequence"/>
</dbReference>
<gene>
    <name evidence="2" type="ORF">KQ486_05085</name>
</gene>
<dbReference type="PROSITE" id="PS50965">
    <property type="entry name" value="NERD"/>
    <property type="match status" value="1"/>
</dbReference>
<accession>A0ABS6GMS5</accession>
<name>A0ABS6GMS5_9BACI</name>
<organism evidence="2 3">
    <name type="scientific">Allobacillus halotolerans</name>
    <dbReference type="NCBI Taxonomy" id="570278"/>
    <lineage>
        <taxon>Bacteria</taxon>
        <taxon>Bacillati</taxon>
        <taxon>Bacillota</taxon>
        <taxon>Bacilli</taxon>
        <taxon>Bacillales</taxon>
        <taxon>Bacillaceae</taxon>
        <taxon>Allobacillus</taxon>
    </lineage>
</organism>
<protein>
    <submittedName>
        <fullName evidence="2">NERD domain-containing protein</fullName>
    </submittedName>
</protein>
<evidence type="ECO:0000313" key="3">
    <source>
        <dbReference type="Proteomes" id="UP000812672"/>
    </source>
</evidence>
<keyword evidence="3" id="KW-1185">Reference proteome</keyword>
<dbReference type="RefSeq" id="WP_216686968.1">
    <property type="nucleotide sequence ID" value="NZ_CAUPKR010000004.1"/>
</dbReference>